<evidence type="ECO:0000313" key="1">
    <source>
        <dbReference type="EMBL" id="GCA64330.1"/>
    </source>
</evidence>
<protein>
    <submittedName>
        <fullName evidence="1">Uncharacterized protein</fullName>
    </submittedName>
</protein>
<dbReference type="Proteomes" id="UP000265618">
    <property type="component" value="Unassembled WGS sequence"/>
</dbReference>
<name>A0A391NUU6_9EUKA</name>
<evidence type="ECO:0000313" key="2">
    <source>
        <dbReference type="Proteomes" id="UP000265618"/>
    </source>
</evidence>
<feature type="non-terminal residue" evidence="1">
    <location>
        <position position="354"/>
    </location>
</feature>
<sequence length="354" mass="39301">MNICTAQGICPFRPCDTVYAHPFSVSDVQHLIQMGVDDGQMHEASLSLTLDIHTWCAGHRRSVSLCLEELRRQYTGDRSATETKTKTIDWKACQEGVLGLTDMYWIQSHYGLPETLRSLSKGGADCQKARGGPVSYDSRDVTSVVAGVAAGGTYPRPVGHNMETDVLQCLADEGLLTCTDPFHPYEAEYSVTSPLYASILRSVVVGRVERDYGIGEATLLKYMPGHDCIPNVPQTLMSCLGLLRARDIQIVASGTRDPFTTHIYTMLRQSSWYDIYTVTYNDGAPRTSDGVCGDILLHRGKWVTMEEDRAERREEGYSDDEGDEGDEVPPRYALAIVCHRPAAIVAHHYMRLLS</sequence>
<keyword evidence="2" id="KW-1185">Reference proteome</keyword>
<comment type="caution">
    <text evidence="1">The sequence shown here is derived from an EMBL/GenBank/DDBJ whole genome shotgun (WGS) entry which is preliminary data.</text>
</comment>
<reference evidence="1 2" key="1">
    <citation type="journal article" date="2018" name="PLoS ONE">
        <title>The draft genome of Kipferlia bialata reveals reductive genome evolution in fornicate parasites.</title>
        <authorList>
            <person name="Tanifuji G."/>
            <person name="Takabayashi S."/>
            <person name="Kume K."/>
            <person name="Takagi M."/>
            <person name="Nakayama T."/>
            <person name="Kamikawa R."/>
            <person name="Inagaki Y."/>
            <person name="Hashimoto T."/>
        </authorList>
    </citation>
    <scope>NUCLEOTIDE SEQUENCE [LARGE SCALE GENOMIC DNA]</scope>
    <source>
        <strain evidence="1">NY0173</strain>
    </source>
</reference>
<gene>
    <name evidence="1" type="ORF">KIPB_013955</name>
</gene>
<accession>A0A391NUU6</accession>
<proteinExistence type="predicted"/>
<dbReference type="AlphaFoldDB" id="A0A391NUU6"/>
<dbReference type="EMBL" id="BDIP01006913">
    <property type="protein sequence ID" value="GCA64330.1"/>
    <property type="molecule type" value="Genomic_DNA"/>
</dbReference>
<organism evidence="1 2">
    <name type="scientific">Kipferlia bialata</name>
    <dbReference type="NCBI Taxonomy" id="797122"/>
    <lineage>
        <taxon>Eukaryota</taxon>
        <taxon>Metamonada</taxon>
        <taxon>Carpediemonas-like organisms</taxon>
        <taxon>Kipferlia</taxon>
    </lineage>
</organism>